<dbReference type="WBParaSite" id="Hba_15036">
    <property type="protein sequence ID" value="Hba_15036"/>
    <property type="gene ID" value="Hba_15036"/>
</dbReference>
<evidence type="ECO:0000313" key="2">
    <source>
        <dbReference type="WBParaSite" id="Hba_15036"/>
    </source>
</evidence>
<sequence length="175" mass="20226">MEFLNVCSGFNYLSLRLIPNCCGKTTVIFLFFTNKGSYTLVTYSVHAFIFRKFLHRLQLALHDITLQILVHWTLTVGFYFYVLGNVSYPEEYLHNAVVEDTRSTINRFQLVNNNYSRAIAKKDLIEKKQTVTDKIISRISQEEVLFQIQENPTPRDSKNPTVQAIYDQNTSGSSV</sequence>
<accession>A0A1I7XBH3</accession>
<name>A0A1I7XBH3_HETBA</name>
<keyword evidence="1" id="KW-1185">Reference proteome</keyword>
<evidence type="ECO:0000313" key="1">
    <source>
        <dbReference type="Proteomes" id="UP000095283"/>
    </source>
</evidence>
<organism evidence="1 2">
    <name type="scientific">Heterorhabditis bacteriophora</name>
    <name type="common">Entomopathogenic nematode worm</name>
    <dbReference type="NCBI Taxonomy" id="37862"/>
    <lineage>
        <taxon>Eukaryota</taxon>
        <taxon>Metazoa</taxon>
        <taxon>Ecdysozoa</taxon>
        <taxon>Nematoda</taxon>
        <taxon>Chromadorea</taxon>
        <taxon>Rhabditida</taxon>
        <taxon>Rhabditina</taxon>
        <taxon>Rhabditomorpha</taxon>
        <taxon>Strongyloidea</taxon>
        <taxon>Heterorhabditidae</taxon>
        <taxon>Heterorhabditis</taxon>
    </lineage>
</organism>
<reference evidence="2" key="1">
    <citation type="submission" date="2016-11" db="UniProtKB">
        <authorList>
            <consortium name="WormBaseParasite"/>
        </authorList>
    </citation>
    <scope>IDENTIFICATION</scope>
</reference>
<dbReference type="AlphaFoldDB" id="A0A1I7XBH3"/>
<dbReference type="Proteomes" id="UP000095283">
    <property type="component" value="Unplaced"/>
</dbReference>
<protein>
    <submittedName>
        <fullName evidence="2">Uncharacterized protein</fullName>
    </submittedName>
</protein>
<proteinExistence type="predicted"/>